<dbReference type="EMBL" id="CM020619">
    <property type="protein sequence ID" value="KAK1866500.1"/>
    <property type="molecule type" value="Genomic_DNA"/>
</dbReference>
<organism evidence="1 2">
    <name type="scientific">Pyropia yezoensis</name>
    <name type="common">Susabi-nori</name>
    <name type="synonym">Porphyra yezoensis</name>
    <dbReference type="NCBI Taxonomy" id="2788"/>
    <lineage>
        <taxon>Eukaryota</taxon>
        <taxon>Rhodophyta</taxon>
        <taxon>Bangiophyceae</taxon>
        <taxon>Bangiales</taxon>
        <taxon>Bangiaceae</taxon>
        <taxon>Pyropia</taxon>
    </lineage>
</organism>
<dbReference type="Proteomes" id="UP000798662">
    <property type="component" value="Chromosome 2"/>
</dbReference>
<sequence length="249" mass="25794">MTTTQHDDLVDYLTARLHNFTVADGPPPPRVTDLTALLASGVPLGFSLGPWKASSVTGRRTGYRALVLRDLSSDVMHSVYHGPPESETGSENDFGYECGEENPPAEGGPAVVPPDAAAAAHAPALDNDRAADAAAGAEALAAAAVADDIATTPPAAAPALPLAGGVGGAPPAYSGSSEWYDPWPAGTVQSIRDLRSWLSEVEGRTVMAEAVIHLSRRCVAEGYGVAGHEESTCTMCELPLQVHKVRPHA</sequence>
<protein>
    <submittedName>
        <fullName evidence="1">Uncharacterized protein</fullName>
    </submittedName>
</protein>
<gene>
    <name evidence="1" type="ORF">I4F81_009018</name>
</gene>
<evidence type="ECO:0000313" key="2">
    <source>
        <dbReference type="Proteomes" id="UP000798662"/>
    </source>
</evidence>
<name>A0ACC3C8R0_PYRYE</name>
<comment type="caution">
    <text evidence="1">The sequence shown here is derived from an EMBL/GenBank/DDBJ whole genome shotgun (WGS) entry which is preliminary data.</text>
</comment>
<reference evidence="1" key="1">
    <citation type="submission" date="2019-11" db="EMBL/GenBank/DDBJ databases">
        <title>Nori genome reveals adaptations in red seaweeds to the harsh intertidal environment.</title>
        <authorList>
            <person name="Wang D."/>
            <person name="Mao Y."/>
        </authorList>
    </citation>
    <scope>NUCLEOTIDE SEQUENCE</scope>
    <source>
        <tissue evidence="1">Gametophyte</tissue>
    </source>
</reference>
<proteinExistence type="predicted"/>
<evidence type="ECO:0000313" key="1">
    <source>
        <dbReference type="EMBL" id="KAK1866500.1"/>
    </source>
</evidence>
<keyword evidence="2" id="KW-1185">Reference proteome</keyword>
<accession>A0ACC3C8R0</accession>